<dbReference type="InterPro" id="IPR012337">
    <property type="entry name" value="RNaseH-like_sf"/>
</dbReference>
<name>A0ABQ9I2Y5_9NEOP</name>
<evidence type="ECO:0000313" key="1">
    <source>
        <dbReference type="EMBL" id="KAJ8890706.1"/>
    </source>
</evidence>
<dbReference type="SUPFAM" id="SSF53098">
    <property type="entry name" value="Ribonuclease H-like"/>
    <property type="match status" value="1"/>
</dbReference>
<accession>A0ABQ9I2Y5</accession>
<reference evidence="1 2" key="1">
    <citation type="submission" date="2023-02" db="EMBL/GenBank/DDBJ databases">
        <title>LHISI_Scaffold_Assembly.</title>
        <authorList>
            <person name="Stuart O.P."/>
            <person name="Cleave R."/>
            <person name="Magrath M.J.L."/>
            <person name="Mikheyev A.S."/>
        </authorList>
    </citation>
    <scope>NUCLEOTIDE SEQUENCE [LARGE SCALE GENOMIC DNA]</scope>
    <source>
        <strain evidence="1">Daus_M_001</strain>
        <tissue evidence="1">Leg muscle</tissue>
    </source>
</reference>
<protein>
    <recommendedName>
        <fullName evidence="3">HAT C-terminal dimerisation domain-containing protein</fullName>
    </recommendedName>
</protein>
<dbReference type="Proteomes" id="UP001159363">
    <property type="component" value="Chromosome 3"/>
</dbReference>
<gene>
    <name evidence="1" type="ORF">PR048_010215</name>
</gene>
<sequence>MIQICEDRRDNINIVVQSKISSMTLKRNVEDTLDNLKPIAIALDDVQKNKCTISETVVVWKNLEMKKEFTKDKNEKKTSLDLIEEEKCMAFDFAKEIYSMSSLLPLIVKFQSKSLPFQELLFENELTSTYEWWRTFLSVEQLLTTKSSSASVEKVFSSFGLMHFKLRNKLGTEKASKLVFLFNAFNNHNQH</sequence>
<proteinExistence type="predicted"/>
<keyword evidence="2" id="KW-1185">Reference proteome</keyword>
<organism evidence="1 2">
    <name type="scientific">Dryococelus australis</name>
    <dbReference type="NCBI Taxonomy" id="614101"/>
    <lineage>
        <taxon>Eukaryota</taxon>
        <taxon>Metazoa</taxon>
        <taxon>Ecdysozoa</taxon>
        <taxon>Arthropoda</taxon>
        <taxon>Hexapoda</taxon>
        <taxon>Insecta</taxon>
        <taxon>Pterygota</taxon>
        <taxon>Neoptera</taxon>
        <taxon>Polyneoptera</taxon>
        <taxon>Phasmatodea</taxon>
        <taxon>Verophasmatodea</taxon>
        <taxon>Anareolatae</taxon>
        <taxon>Phasmatidae</taxon>
        <taxon>Eurycanthinae</taxon>
        <taxon>Dryococelus</taxon>
    </lineage>
</organism>
<dbReference type="EMBL" id="JARBHB010000003">
    <property type="protein sequence ID" value="KAJ8890706.1"/>
    <property type="molecule type" value="Genomic_DNA"/>
</dbReference>
<evidence type="ECO:0008006" key="3">
    <source>
        <dbReference type="Google" id="ProtNLM"/>
    </source>
</evidence>
<comment type="caution">
    <text evidence="1">The sequence shown here is derived from an EMBL/GenBank/DDBJ whole genome shotgun (WGS) entry which is preliminary data.</text>
</comment>
<evidence type="ECO:0000313" key="2">
    <source>
        <dbReference type="Proteomes" id="UP001159363"/>
    </source>
</evidence>